<dbReference type="Pfam" id="PF04717">
    <property type="entry name" value="Phage_base_V"/>
    <property type="match status" value="1"/>
</dbReference>
<dbReference type="Proteomes" id="UP000183760">
    <property type="component" value="Unassembled WGS sequence"/>
</dbReference>
<dbReference type="EMBL" id="FOIB01000002">
    <property type="protein sequence ID" value="SET61415.1"/>
    <property type="molecule type" value="Genomic_DNA"/>
</dbReference>
<dbReference type="InterPro" id="IPR006533">
    <property type="entry name" value="T6SS_Vgr_RhsGE"/>
</dbReference>
<keyword evidence="3" id="KW-1185">Reference proteome</keyword>
<dbReference type="SUPFAM" id="SSF69279">
    <property type="entry name" value="Phage tail proteins"/>
    <property type="match status" value="1"/>
</dbReference>
<sequence>MSTPTPAKDAGALTTFAIQANGALIPSTFRVVSVDTWLGVNKLPRAKLVLFDGDASTGTFPISATSTFLPGARVTISAGYDGDNTRIFEGVVCRQGLDIDAASGSKLVVELSDEALKMTLERKSGFFEKVKDSALIQTLLSRNGLSGSVAATTGVHDEIVQYYATDWDLMVTRAQLNGLVVMADGGKVTVAEPDTSQAPVLAVAYGTTLLYLQAELDATTQFDASSIKGYTWDAGAQKLIESGPRAVSVKEQGNVSSAELAKVFGAKKVVVQTGAELTSTDLQDWASAELLLSKLSKIRGTARFQGSALAKVGKTLELGGLGPRFNGTAFISGVRHHIEDGRWLTTVDFGLSSRWFTSEAPDIAAPGASGQLPPVKGLQTGVVKQVAKDPGGELRVLVGLPLFQDPSQGVWARLGMFYASKGVGALFYPEVGDEVVVGFMNEDPRDPIILGSVYSKQRAPATAPDEQNTRKAVVTRSKLELSFDDEKKVILIKTPGGHTVKLDDASGALSLQDSNGNTVSLSKGGIALDSASDVKISAKRNVAVKAGGNLTLEATGNVSVSGAQVTNKASMKFAASGNAQAEVTSSGVLTVRGTLVKIN</sequence>
<dbReference type="Gene3D" id="2.40.50.230">
    <property type="entry name" value="Gp5 N-terminal domain"/>
    <property type="match status" value="1"/>
</dbReference>
<dbReference type="InterPro" id="IPR037026">
    <property type="entry name" value="Vgr_OB-fold_dom_sf"/>
</dbReference>
<dbReference type="SUPFAM" id="SSF69349">
    <property type="entry name" value="Phage fibre proteins"/>
    <property type="match status" value="1"/>
</dbReference>
<gene>
    <name evidence="2" type="ORF">SAMN05443572_102890</name>
</gene>
<evidence type="ECO:0000259" key="1">
    <source>
        <dbReference type="Pfam" id="PF04717"/>
    </source>
</evidence>
<dbReference type="RefSeq" id="WP_074951211.1">
    <property type="nucleotide sequence ID" value="NZ_BJXR01000013.1"/>
</dbReference>
<comment type="caution">
    <text evidence="2">The sequence shown here is derived from an EMBL/GenBank/DDBJ whole genome shotgun (WGS) entry which is preliminary data.</text>
</comment>
<feature type="domain" description="Gp5/Type VI secretion system Vgr protein OB-fold" evidence="1">
    <location>
        <begin position="379"/>
        <end position="454"/>
    </location>
</feature>
<dbReference type="InterPro" id="IPR006531">
    <property type="entry name" value="Gp5/Vgr_OB"/>
</dbReference>
<proteinExistence type="predicted"/>
<dbReference type="SUPFAM" id="SSF69255">
    <property type="entry name" value="gp5 N-terminal domain-like"/>
    <property type="match status" value="1"/>
</dbReference>
<evidence type="ECO:0000313" key="3">
    <source>
        <dbReference type="Proteomes" id="UP000183760"/>
    </source>
</evidence>
<reference evidence="2 3" key="1">
    <citation type="submission" date="2016-10" db="EMBL/GenBank/DDBJ databases">
        <authorList>
            <person name="Varghese N."/>
            <person name="Submissions S."/>
        </authorList>
    </citation>
    <scope>NUCLEOTIDE SEQUENCE [LARGE SCALE GENOMIC DNA]</scope>
    <source>
        <strain evidence="2 3">DSM 16525</strain>
    </source>
</reference>
<dbReference type="NCBIfam" id="TIGR01646">
    <property type="entry name" value="vgr_GE"/>
    <property type="match status" value="1"/>
</dbReference>
<organism evidence="2 3">
    <name type="scientific">Myxococcus fulvus</name>
    <dbReference type="NCBI Taxonomy" id="33"/>
    <lineage>
        <taxon>Bacteria</taxon>
        <taxon>Pseudomonadati</taxon>
        <taxon>Myxococcota</taxon>
        <taxon>Myxococcia</taxon>
        <taxon>Myxococcales</taxon>
        <taxon>Cystobacterineae</taxon>
        <taxon>Myxococcaceae</taxon>
        <taxon>Myxococcus</taxon>
    </lineage>
</organism>
<protein>
    <submittedName>
        <fullName evidence="2">Rhs element Vgr protein</fullName>
    </submittedName>
</protein>
<evidence type="ECO:0000313" key="2">
    <source>
        <dbReference type="EMBL" id="SET61415.1"/>
    </source>
</evidence>
<name>A0ABY1C3M9_MYXFU</name>
<accession>A0ABY1C3M9</accession>